<evidence type="ECO:0000256" key="4">
    <source>
        <dbReference type="SAM" id="SignalP"/>
    </source>
</evidence>
<sequence>MSRVNFGIILILGLMSTVAHSMRFDLQSGATKCISDDIKSSAMTVGKYAVVNPNEGSPVPDSHKLTVRVTSPHGSNYHYGDHVESGNFAFTAAETGDYSACFWVSDHKPSTTVTIDFDWKTGVAAKDWSNVAKKGQIESMELELKKLYDTVSSIHDEMFYLREREEEMQQLNRSTNSKMAVFSGLSLFVCLSVAVTNKPMPLPGQQQWQASLSFSLAYMAQNCLSMTHLKQIHGRAVVTDLHHHAIVLAKMFRFAAISPAGDLSYAHRLFDQMPRPNTFFYNTLIRGYSKSSSPSESVGLFNHMRLNCVDPDEFTFTFLLKSRSRMKIDAAPIVGSDEIHGIALKFGFCAHLFVQNALIHIYGARGITVAARRVFDEAVAPDVVSWSGLVVAHVRAGELEFARQVFDEMPERDVVSWTAMISAYSQAKYSREALDLFWEMNREGVMPDEVTMVSVISACADSADLETGICIHRYIDENGFLWMVSLCNALIDMYAKCGCMDRAWQLFNKMSRKSLVTWNSMISACANHGNADDAFGLFECMTAAGVALDGVTFLALLVAYTHKGLVDEGLKLFERMQTDYRIEARIEHYGCVVDMLGKAGRLEEAYRLISSMPIPGNDVVWGTLLAACRTYGDADMGERVVNRLLELKPDEGGYYILLRDIYVAAGRTMEANATRQSMKVNGASKNPGCSWVGA</sequence>
<dbReference type="Proteomes" id="UP000290289">
    <property type="component" value="Chromosome 9"/>
</dbReference>
<reference evidence="6 7" key="1">
    <citation type="submission" date="2018-10" db="EMBL/GenBank/DDBJ databases">
        <title>A high-quality apple genome assembly.</title>
        <authorList>
            <person name="Hu J."/>
        </authorList>
    </citation>
    <scope>NUCLEOTIDE SEQUENCE [LARGE SCALE GENOMIC DNA]</scope>
    <source>
        <strain evidence="7">cv. HFTH1</strain>
        <tissue evidence="6">Young leaf</tissue>
    </source>
</reference>
<dbReference type="InterPro" id="IPR046960">
    <property type="entry name" value="PPR_At4g14850-like_plant"/>
</dbReference>
<dbReference type="PROSITE" id="PS51375">
    <property type="entry name" value="PPR"/>
    <property type="match status" value="6"/>
</dbReference>
<dbReference type="SMART" id="SM01190">
    <property type="entry name" value="EMP24_GP25L"/>
    <property type="match status" value="1"/>
</dbReference>
<comment type="caution">
    <text evidence="6">The sequence shown here is derived from an EMBL/GenBank/DDBJ whole genome shotgun (WGS) entry which is preliminary data.</text>
</comment>
<evidence type="ECO:0000256" key="1">
    <source>
        <dbReference type="ARBA" id="ARBA00006643"/>
    </source>
</evidence>
<dbReference type="FunFam" id="1.25.40.10:FF:000345">
    <property type="entry name" value="Pentatricopeptide repeat-containing protein"/>
    <property type="match status" value="1"/>
</dbReference>
<dbReference type="InterPro" id="IPR011990">
    <property type="entry name" value="TPR-like_helical_dom_sf"/>
</dbReference>
<evidence type="ECO:0000313" key="6">
    <source>
        <dbReference type="EMBL" id="RXH89578.1"/>
    </source>
</evidence>
<dbReference type="Pfam" id="PF20431">
    <property type="entry name" value="E_motif"/>
    <property type="match status" value="1"/>
</dbReference>
<dbReference type="InterPro" id="IPR009038">
    <property type="entry name" value="GOLD_dom"/>
</dbReference>
<dbReference type="Pfam" id="PF01535">
    <property type="entry name" value="PPR"/>
    <property type="match status" value="4"/>
</dbReference>
<protein>
    <recommendedName>
        <fullName evidence="5">GOLD domain-containing protein</fullName>
    </recommendedName>
</protein>
<dbReference type="Pfam" id="PF13041">
    <property type="entry name" value="PPR_2"/>
    <property type="match status" value="2"/>
</dbReference>
<evidence type="ECO:0000256" key="3">
    <source>
        <dbReference type="PROSITE-ProRule" id="PRU00708"/>
    </source>
</evidence>
<gene>
    <name evidence="6" type="ORF">DVH24_031935</name>
</gene>
<dbReference type="GO" id="GO:0009451">
    <property type="term" value="P:RNA modification"/>
    <property type="evidence" value="ECO:0007669"/>
    <property type="project" value="InterPro"/>
</dbReference>
<feature type="repeat" description="PPR" evidence="3">
    <location>
        <begin position="483"/>
        <end position="513"/>
    </location>
</feature>
<feature type="repeat" description="PPR" evidence="3">
    <location>
        <begin position="514"/>
        <end position="548"/>
    </location>
</feature>
<proteinExistence type="inferred from homology"/>
<organism evidence="6 7">
    <name type="scientific">Malus domestica</name>
    <name type="common">Apple</name>
    <name type="synonym">Pyrus malus</name>
    <dbReference type="NCBI Taxonomy" id="3750"/>
    <lineage>
        <taxon>Eukaryota</taxon>
        <taxon>Viridiplantae</taxon>
        <taxon>Streptophyta</taxon>
        <taxon>Embryophyta</taxon>
        <taxon>Tracheophyta</taxon>
        <taxon>Spermatophyta</taxon>
        <taxon>Magnoliopsida</taxon>
        <taxon>eudicotyledons</taxon>
        <taxon>Gunneridae</taxon>
        <taxon>Pentapetalae</taxon>
        <taxon>rosids</taxon>
        <taxon>fabids</taxon>
        <taxon>Rosales</taxon>
        <taxon>Rosaceae</taxon>
        <taxon>Amygdaloideae</taxon>
        <taxon>Maleae</taxon>
        <taxon>Malus</taxon>
    </lineage>
</organism>
<dbReference type="GO" id="GO:0003723">
    <property type="term" value="F:RNA binding"/>
    <property type="evidence" value="ECO:0007669"/>
    <property type="project" value="InterPro"/>
</dbReference>
<dbReference type="Pfam" id="PF01105">
    <property type="entry name" value="EMP24_GP25L"/>
    <property type="match status" value="1"/>
</dbReference>
<dbReference type="PANTHER" id="PTHR47926">
    <property type="entry name" value="PENTATRICOPEPTIDE REPEAT-CONTAINING PROTEIN"/>
    <property type="match status" value="1"/>
</dbReference>
<dbReference type="Gene3D" id="1.25.40.10">
    <property type="entry name" value="Tetratricopeptide repeat domain"/>
    <property type="match status" value="3"/>
</dbReference>
<dbReference type="EMBL" id="RDQH01000335">
    <property type="protein sequence ID" value="RXH89578.1"/>
    <property type="molecule type" value="Genomic_DNA"/>
</dbReference>
<evidence type="ECO:0000259" key="5">
    <source>
        <dbReference type="PROSITE" id="PS50866"/>
    </source>
</evidence>
<feature type="domain" description="GOLD" evidence="5">
    <location>
        <begin position="31"/>
        <end position="146"/>
    </location>
</feature>
<dbReference type="AlphaFoldDB" id="A0A498J1W3"/>
<feature type="repeat" description="PPR" evidence="3">
    <location>
        <begin position="549"/>
        <end position="579"/>
    </location>
</feature>
<accession>A0A498J1W3</accession>
<dbReference type="InterPro" id="IPR002885">
    <property type="entry name" value="PPR_rpt"/>
</dbReference>
<dbReference type="FunFam" id="1.25.40.10:FF:000470">
    <property type="entry name" value="Pentatricopeptide repeat-containing protein At5g66520"/>
    <property type="match status" value="1"/>
</dbReference>
<feature type="chain" id="PRO_5019783207" description="GOLD domain-containing protein" evidence="4">
    <location>
        <begin position="22"/>
        <end position="694"/>
    </location>
</feature>
<feature type="repeat" description="PPR" evidence="3">
    <location>
        <begin position="277"/>
        <end position="311"/>
    </location>
</feature>
<evidence type="ECO:0000256" key="2">
    <source>
        <dbReference type="ARBA" id="ARBA00022737"/>
    </source>
</evidence>
<feature type="signal peptide" evidence="4">
    <location>
        <begin position="1"/>
        <end position="21"/>
    </location>
</feature>
<keyword evidence="2" id="KW-0677">Repeat</keyword>
<dbReference type="PANTHER" id="PTHR47926:SF537">
    <property type="entry name" value="PENTACOTRIPEPTIDE-REPEAT REGION OF PRORP DOMAIN-CONTAINING PROTEIN"/>
    <property type="match status" value="1"/>
</dbReference>
<comment type="similarity">
    <text evidence="1">Belongs to the PPR family. PCMP-H subfamily.</text>
</comment>
<feature type="repeat" description="PPR" evidence="3">
    <location>
        <begin position="413"/>
        <end position="447"/>
    </location>
</feature>
<keyword evidence="4" id="KW-0732">Signal</keyword>
<dbReference type="NCBIfam" id="TIGR00756">
    <property type="entry name" value="PPR"/>
    <property type="match status" value="5"/>
</dbReference>
<name>A0A498J1W3_MALDO</name>
<dbReference type="InterPro" id="IPR046848">
    <property type="entry name" value="E_motif"/>
</dbReference>
<keyword evidence="7" id="KW-1185">Reference proteome</keyword>
<dbReference type="FunFam" id="1.25.40.10:FF:000333">
    <property type="entry name" value="Pentatricopeptide repeat-containing protein"/>
    <property type="match status" value="1"/>
</dbReference>
<evidence type="ECO:0000313" key="7">
    <source>
        <dbReference type="Proteomes" id="UP000290289"/>
    </source>
</evidence>
<dbReference type="PROSITE" id="PS50866">
    <property type="entry name" value="GOLD"/>
    <property type="match status" value="1"/>
</dbReference>
<dbReference type="SUPFAM" id="SSF48452">
    <property type="entry name" value="TPR-like"/>
    <property type="match status" value="1"/>
</dbReference>
<feature type="repeat" description="PPR" evidence="3">
    <location>
        <begin position="382"/>
        <end position="412"/>
    </location>
</feature>